<dbReference type="Proteomes" id="UP000780801">
    <property type="component" value="Unassembled WGS sequence"/>
</dbReference>
<dbReference type="PANTHER" id="PTHR46825">
    <property type="entry name" value="D-ALANYL-D-ALANINE-CARBOXYPEPTIDASE/ENDOPEPTIDASE AMPH"/>
    <property type="match status" value="1"/>
</dbReference>
<comment type="caution">
    <text evidence="3">The sequence shown here is derived from an EMBL/GenBank/DDBJ whole genome shotgun (WGS) entry which is preliminary data.</text>
</comment>
<evidence type="ECO:0000259" key="2">
    <source>
        <dbReference type="Pfam" id="PF00144"/>
    </source>
</evidence>
<evidence type="ECO:0000256" key="1">
    <source>
        <dbReference type="ARBA" id="ARBA00038215"/>
    </source>
</evidence>
<comment type="similarity">
    <text evidence="1">Belongs to the peptidase S12 family.</text>
</comment>
<reference evidence="3" key="1">
    <citation type="journal article" date="2020" name="Fungal Divers.">
        <title>Resolving the Mortierellaceae phylogeny through synthesis of multi-gene phylogenetics and phylogenomics.</title>
        <authorList>
            <person name="Vandepol N."/>
            <person name="Liber J."/>
            <person name="Desiro A."/>
            <person name="Na H."/>
            <person name="Kennedy M."/>
            <person name="Barry K."/>
            <person name="Grigoriev I.V."/>
            <person name="Miller A.N."/>
            <person name="O'Donnell K."/>
            <person name="Stajich J.E."/>
            <person name="Bonito G."/>
        </authorList>
    </citation>
    <scope>NUCLEOTIDE SEQUENCE</scope>
    <source>
        <strain evidence="3">KOD1015</strain>
    </source>
</reference>
<dbReference type="SUPFAM" id="SSF56601">
    <property type="entry name" value="beta-lactamase/transpeptidase-like"/>
    <property type="match status" value="1"/>
</dbReference>
<dbReference type="Pfam" id="PF00144">
    <property type="entry name" value="Beta-lactamase"/>
    <property type="match status" value="1"/>
</dbReference>
<evidence type="ECO:0000313" key="4">
    <source>
        <dbReference type="Proteomes" id="UP000780801"/>
    </source>
</evidence>
<dbReference type="InterPro" id="IPR012338">
    <property type="entry name" value="Beta-lactam/transpept-like"/>
</dbReference>
<accession>A0A9P6G1V2</accession>
<dbReference type="InterPro" id="IPR050491">
    <property type="entry name" value="AmpC-like"/>
</dbReference>
<feature type="domain" description="Beta-lactamase-related" evidence="2">
    <location>
        <begin position="16"/>
        <end position="315"/>
    </location>
</feature>
<dbReference type="EMBL" id="JAABOA010000175">
    <property type="protein sequence ID" value="KAF9585479.1"/>
    <property type="molecule type" value="Genomic_DNA"/>
</dbReference>
<dbReference type="OrthoDB" id="5946976at2759"/>
<protein>
    <recommendedName>
        <fullName evidence="2">Beta-lactamase-related domain-containing protein</fullName>
    </recommendedName>
</protein>
<organism evidence="3 4">
    <name type="scientific">Lunasporangiospora selenospora</name>
    <dbReference type="NCBI Taxonomy" id="979761"/>
    <lineage>
        <taxon>Eukaryota</taxon>
        <taxon>Fungi</taxon>
        <taxon>Fungi incertae sedis</taxon>
        <taxon>Mucoromycota</taxon>
        <taxon>Mortierellomycotina</taxon>
        <taxon>Mortierellomycetes</taxon>
        <taxon>Mortierellales</taxon>
        <taxon>Mortierellaceae</taxon>
        <taxon>Lunasporangiospora</taxon>
    </lineage>
</organism>
<gene>
    <name evidence="3" type="ORF">BGW38_002195</name>
</gene>
<dbReference type="InterPro" id="IPR001466">
    <property type="entry name" value="Beta-lactam-related"/>
</dbReference>
<name>A0A9P6G1V2_9FUNG</name>
<dbReference type="AlphaFoldDB" id="A0A9P6G1V2"/>
<proteinExistence type="inferred from homology"/>
<sequence>MQIRNELHTLGNLTEILKKALTRVGVPGMSVAIYHKGEIVYAEGFGKRNAKGDPFTPETLMPIASVTKAFTATAIGEMVAEGKLDWDTTSVSKYLPEFELKDPLLTSQLTFADLLSHRTGLPSIDMIWFRATESRRDLIKRLRYLDVSSKLKATNLYNNGMYAVAGEAASNVAGVPYEELVTTKVLKPLGLHNSGFSPKEMRKNPNHAMPFRAQSWEEAQRGEFVEGYLDEIYMADAPAGDMYSNVLDLLRWGRTIMNYGMIDGKQVLNKKSIEETLTPHSIFGGQTRDPEFAPALLYGLGWMLDSYKGQVLYRHCTAASSINGNLN</sequence>
<keyword evidence="4" id="KW-1185">Reference proteome</keyword>
<evidence type="ECO:0000313" key="3">
    <source>
        <dbReference type="EMBL" id="KAF9585479.1"/>
    </source>
</evidence>
<dbReference type="Gene3D" id="3.40.710.10">
    <property type="entry name" value="DD-peptidase/beta-lactamase superfamily"/>
    <property type="match status" value="1"/>
</dbReference>
<dbReference type="PANTHER" id="PTHR46825:SF15">
    <property type="entry name" value="BETA-LACTAMASE-RELATED DOMAIN-CONTAINING PROTEIN"/>
    <property type="match status" value="1"/>
</dbReference>